<dbReference type="AlphaFoldDB" id="A0AAD7MSJ0"/>
<protein>
    <submittedName>
        <fullName evidence="1">Uncharacterized protein</fullName>
    </submittedName>
</protein>
<proteinExistence type="predicted"/>
<dbReference type="Proteomes" id="UP001215280">
    <property type="component" value="Unassembled WGS sequence"/>
</dbReference>
<keyword evidence="2" id="KW-1185">Reference proteome</keyword>
<organism evidence="1 2">
    <name type="scientific">Mycena maculata</name>
    <dbReference type="NCBI Taxonomy" id="230809"/>
    <lineage>
        <taxon>Eukaryota</taxon>
        <taxon>Fungi</taxon>
        <taxon>Dikarya</taxon>
        <taxon>Basidiomycota</taxon>
        <taxon>Agaricomycotina</taxon>
        <taxon>Agaricomycetes</taxon>
        <taxon>Agaricomycetidae</taxon>
        <taxon>Agaricales</taxon>
        <taxon>Marasmiineae</taxon>
        <taxon>Mycenaceae</taxon>
        <taxon>Mycena</taxon>
    </lineage>
</organism>
<name>A0AAD7MSJ0_9AGAR</name>
<gene>
    <name evidence="1" type="ORF">DFH07DRAFT_781752</name>
</gene>
<accession>A0AAD7MSJ0</accession>
<evidence type="ECO:0000313" key="2">
    <source>
        <dbReference type="Proteomes" id="UP001215280"/>
    </source>
</evidence>
<sequence>MTMISRLAQKSLSQCSALTSLHWALLAKWDPRSPDGHRTFLNDEGLESRVTFQDTDQIVQLTDGFRVFTKARNDPVPPVNPQIYEAAPGHDIVKIYQGSTLIKGGDADTIADAGVYHSENDARNKAIRLPESLDQTTHSADIVSTLVAVRQTPRDRELHVISKGNKMV</sequence>
<comment type="caution">
    <text evidence="1">The sequence shown here is derived from an EMBL/GenBank/DDBJ whole genome shotgun (WGS) entry which is preliminary data.</text>
</comment>
<evidence type="ECO:0000313" key="1">
    <source>
        <dbReference type="EMBL" id="KAJ7730108.1"/>
    </source>
</evidence>
<dbReference type="EMBL" id="JARJLG010000193">
    <property type="protein sequence ID" value="KAJ7730108.1"/>
    <property type="molecule type" value="Genomic_DNA"/>
</dbReference>
<reference evidence="1" key="1">
    <citation type="submission" date="2023-03" db="EMBL/GenBank/DDBJ databases">
        <title>Massive genome expansion in bonnet fungi (Mycena s.s.) driven by repeated elements and novel gene families across ecological guilds.</title>
        <authorList>
            <consortium name="Lawrence Berkeley National Laboratory"/>
            <person name="Harder C.B."/>
            <person name="Miyauchi S."/>
            <person name="Viragh M."/>
            <person name="Kuo A."/>
            <person name="Thoen E."/>
            <person name="Andreopoulos B."/>
            <person name="Lu D."/>
            <person name="Skrede I."/>
            <person name="Drula E."/>
            <person name="Henrissat B."/>
            <person name="Morin E."/>
            <person name="Kohler A."/>
            <person name="Barry K."/>
            <person name="LaButti K."/>
            <person name="Morin E."/>
            <person name="Salamov A."/>
            <person name="Lipzen A."/>
            <person name="Mereny Z."/>
            <person name="Hegedus B."/>
            <person name="Baldrian P."/>
            <person name="Stursova M."/>
            <person name="Weitz H."/>
            <person name="Taylor A."/>
            <person name="Grigoriev I.V."/>
            <person name="Nagy L.G."/>
            <person name="Martin F."/>
            <person name="Kauserud H."/>
        </authorList>
    </citation>
    <scope>NUCLEOTIDE SEQUENCE</scope>
    <source>
        <strain evidence="1">CBHHK188m</strain>
    </source>
</reference>